<evidence type="ECO:0000313" key="2">
    <source>
        <dbReference type="Proteomes" id="UP001420932"/>
    </source>
</evidence>
<protein>
    <recommendedName>
        <fullName evidence="3">Reverse transcriptase Ty1/copia-type domain-containing protein</fullName>
    </recommendedName>
</protein>
<name>A0AAP0J6U4_9MAGN</name>
<gene>
    <name evidence="1" type="ORF">Syun_016119</name>
</gene>
<keyword evidence="2" id="KW-1185">Reference proteome</keyword>
<accession>A0AAP0J6U4</accession>
<proteinExistence type="predicted"/>
<dbReference type="AlphaFoldDB" id="A0AAP0J6U4"/>
<dbReference type="Proteomes" id="UP001420932">
    <property type="component" value="Unassembled WGS sequence"/>
</dbReference>
<sequence length="105" mass="11711">MVTISKNGIFRPKALVTQSPSAFSTALEPQFVKAALLDCNWYKAMIDEIQALDKNSTWTLVPPTSSMNYVGSKWVFKVKASPTSKIERYKAHLVAKCFHQTSGLD</sequence>
<dbReference type="EMBL" id="JBBNAF010000007">
    <property type="protein sequence ID" value="KAK9127322.1"/>
    <property type="molecule type" value="Genomic_DNA"/>
</dbReference>
<reference evidence="1 2" key="1">
    <citation type="submission" date="2024-01" db="EMBL/GenBank/DDBJ databases">
        <title>Genome assemblies of Stephania.</title>
        <authorList>
            <person name="Yang L."/>
        </authorList>
    </citation>
    <scope>NUCLEOTIDE SEQUENCE [LARGE SCALE GENOMIC DNA]</scope>
    <source>
        <strain evidence="1">YNDBR</strain>
        <tissue evidence="1">Leaf</tissue>
    </source>
</reference>
<organism evidence="1 2">
    <name type="scientific">Stephania yunnanensis</name>
    <dbReference type="NCBI Taxonomy" id="152371"/>
    <lineage>
        <taxon>Eukaryota</taxon>
        <taxon>Viridiplantae</taxon>
        <taxon>Streptophyta</taxon>
        <taxon>Embryophyta</taxon>
        <taxon>Tracheophyta</taxon>
        <taxon>Spermatophyta</taxon>
        <taxon>Magnoliopsida</taxon>
        <taxon>Ranunculales</taxon>
        <taxon>Menispermaceae</taxon>
        <taxon>Menispermoideae</taxon>
        <taxon>Cissampelideae</taxon>
        <taxon>Stephania</taxon>
    </lineage>
</organism>
<evidence type="ECO:0008006" key="3">
    <source>
        <dbReference type="Google" id="ProtNLM"/>
    </source>
</evidence>
<comment type="caution">
    <text evidence="1">The sequence shown here is derived from an EMBL/GenBank/DDBJ whole genome shotgun (WGS) entry which is preliminary data.</text>
</comment>
<evidence type="ECO:0000313" key="1">
    <source>
        <dbReference type="EMBL" id="KAK9127322.1"/>
    </source>
</evidence>